<evidence type="ECO:0000313" key="2">
    <source>
        <dbReference type="WBParaSite" id="nRc.2.0.1.t12099-RA"/>
    </source>
</evidence>
<keyword evidence="1" id="KW-1185">Reference proteome</keyword>
<reference evidence="2" key="1">
    <citation type="submission" date="2022-11" db="UniProtKB">
        <authorList>
            <consortium name="WormBaseParasite"/>
        </authorList>
    </citation>
    <scope>IDENTIFICATION</scope>
</reference>
<name>A0A915ID33_ROMCU</name>
<accession>A0A915ID33</accession>
<proteinExistence type="predicted"/>
<organism evidence="1 2">
    <name type="scientific">Romanomermis culicivorax</name>
    <name type="common">Nematode worm</name>
    <dbReference type="NCBI Taxonomy" id="13658"/>
    <lineage>
        <taxon>Eukaryota</taxon>
        <taxon>Metazoa</taxon>
        <taxon>Ecdysozoa</taxon>
        <taxon>Nematoda</taxon>
        <taxon>Enoplea</taxon>
        <taxon>Dorylaimia</taxon>
        <taxon>Mermithida</taxon>
        <taxon>Mermithoidea</taxon>
        <taxon>Mermithidae</taxon>
        <taxon>Romanomermis</taxon>
    </lineage>
</organism>
<sequence>MKIDCCVIVAAKIVVVWVSRKKLFMYKGGDAMKIVGEGCDSTKIIEEGGNATVHQKTKLFCQTAREESDNQASGSLKQLNKLLVKGVGVFLSEEEDIKDNTILNQIVGNSLAPLLHIVNVQGKYKDIVSQSYEKPHYIPIQLKEITVLK</sequence>
<dbReference type="Proteomes" id="UP000887565">
    <property type="component" value="Unplaced"/>
</dbReference>
<dbReference type="WBParaSite" id="nRc.2.0.1.t12099-RA">
    <property type="protein sequence ID" value="nRc.2.0.1.t12099-RA"/>
    <property type="gene ID" value="nRc.2.0.1.g12099"/>
</dbReference>
<protein>
    <submittedName>
        <fullName evidence="2">Uncharacterized protein</fullName>
    </submittedName>
</protein>
<evidence type="ECO:0000313" key="1">
    <source>
        <dbReference type="Proteomes" id="UP000887565"/>
    </source>
</evidence>
<dbReference type="AlphaFoldDB" id="A0A915ID33"/>